<dbReference type="GO" id="GO:0051209">
    <property type="term" value="P:release of sequestered calcium ion into cytosol"/>
    <property type="evidence" value="ECO:0007669"/>
    <property type="project" value="TreeGrafter"/>
</dbReference>
<evidence type="ECO:0000313" key="5">
    <source>
        <dbReference type="Proteomes" id="UP000095283"/>
    </source>
</evidence>
<evidence type="ECO:0000256" key="1">
    <source>
        <dbReference type="ARBA" id="ARBA00004496"/>
    </source>
</evidence>
<dbReference type="SUPFAM" id="SSF47473">
    <property type="entry name" value="EF-hand"/>
    <property type="match status" value="1"/>
</dbReference>
<feature type="domain" description="Phosphoinositide-specific phospholipase C EF-hand-like" evidence="4">
    <location>
        <begin position="138"/>
        <end position="210"/>
    </location>
</feature>
<dbReference type="GO" id="GO:0005737">
    <property type="term" value="C:cytoplasm"/>
    <property type="evidence" value="ECO:0007669"/>
    <property type="project" value="UniProtKB-SubCell"/>
</dbReference>
<dbReference type="GO" id="GO:0048015">
    <property type="term" value="P:phosphatidylinositol-mediated signaling"/>
    <property type="evidence" value="ECO:0007669"/>
    <property type="project" value="TreeGrafter"/>
</dbReference>
<dbReference type="InterPro" id="IPR015359">
    <property type="entry name" value="PLC_EF-hand-like"/>
</dbReference>
<dbReference type="WBParaSite" id="Hba_10386">
    <property type="protein sequence ID" value="Hba_10386"/>
    <property type="gene ID" value="Hba_10386"/>
</dbReference>
<evidence type="ECO:0000259" key="4">
    <source>
        <dbReference type="Pfam" id="PF09279"/>
    </source>
</evidence>
<evidence type="ECO:0000256" key="3">
    <source>
        <dbReference type="ARBA" id="ARBA00023224"/>
    </source>
</evidence>
<dbReference type="InterPro" id="IPR011992">
    <property type="entry name" value="EF-hand-dom_pair"/>
</dbReference>
<evidence type="ECO:0000256" key="2">
    <source>
        <dbReference type="ARBA" id="ARBA00022490"/>
    </source>
</evidence>
<keyword evidence="2" id="KW-0963">Cytoplasm</keyword>
<dbReference type="CDD" id="cd16206">
    <property type="entry name" value="EFh_PRIP"/>
    <property type="match status" value="1"/>
</dbReference>
<keyword evidence="5" id="KW-1185">Reference proteome</keyword>
<dbReference type="Gene3D" id="1.10.238.10">
    <property type="entry name" value="EF-hand"/>
    <property type="match status" value="2"/>
</dbReference>
<dbReference type="GO" id="GO:0032228">
    <property type="term" value="P:regulation of synaptic transmission, GABAergic"/>
    <property type="evidence" value="ECO:0007669"/>
    <property type="project" value="TreeGrafter"/>
</dbReference>
<reference evidence="6" key="1">
    <citation type="submission" date="2016-11" db="UniProtKB">
        <authorList>
            <consortium name="WormBaseParasite"/>
        </authorList>
    </citation>
    <scope>IDENTIFICATION</scope>
</reference>
<comment type="subcellular location">
    <subcellularLocation>
        <location evidence="1">Cytoplasm</location>
    </subcellularLocation>
</comment>
<accession>A0A1I7WYW8</accession>
<organism evidence="5 6">
    <name type="scientific">Heterorhabditis bacteriophora</name>
    <name type="common">Entomopathogenic nematode worm</name>
    <dbReference type="NCBI Taxonomy" id="37862"/>
    <lineage>
        <taxon>Eukaryota</taxon>
        <taxon>Metazoa</taxon>
        <taxon>Ecdysozoa</taxon>
        <taxon>Nematoda</taxon>
        <taxon>Chromadorea</taxon>
        <taxon>Rhabditida</taxon>
        <taxon>Rhabditina</taxon>
        <taxon>Rhabditomorpha</taxon>
        <taxon>Strongyloidea</taxon>
        <taxon>Heterorhabditidae</taxon>
        <taxon>Heterorhabditis</taxon>
    </lineage>
</organism>
<dbReference type="PANTHER" id="PTHR10336">
    <property type="entry name" value="PHOSPHOINOSITIDE-SPECIFIC PHOSPHOLIPASE C FAMILY PROTEIN"/>
    <property type="match status" value="1"/>
</dbReference>
<dbReference type="GO" id="GO:0007214">
    <property type="term" value="P:gamma-aminobutyric acid signaling pathway"/>
    <property type="evidence" value="ECO:0007669"/>
    <property type="project" value="TreeGrafter"/>
</dbReference>
<evidence type="ECO:0000313" key="6">
    <source>
        <dbReference type="WBParaSite" id="Hba_10386"/>
    </source>
</evidence>
<dbReference type="Proteomes" id="UP000095283">
    <property type="component" value="Unplaced"/>
</dbReference>
<dbReference type="GO" id="GO:0004435">
    <property type="term" value="F:phosphatidylinositol-4,5-bisphosphate phospholipase C activity"/>
    <property type="evidence" value="ECO:0007669"/>
    <property type="project" value="TreeGrafter"/>
</dbReference>
<protein>
    <submittedName>
        <fullName evidence="6">EF-hand_like domain-containing protein</fullName>
    </submittedName>
</protein>
<dbReference type="FunFam" id="1.10.238.10:FF:000005">
    <property type="entry name" value="Phosphoinositide phospholipase C"/>
    <property type="match status" value="1"/>
</dbReference>
<dbReference type="PANTHER" id="PTHR10336:SF196">
    <property type="entry name" value="PHOSPHOINOSITIDE PHOSPHOLIPASE C"/>
    <property type="match status" value="1"/>
</dbReference>
<dbReference type="AlphaFoldDB" id="A0A1I7WYW8"/>
<keyword evidence="3" id="KW-0807">Transducer</keyword>
<name>A0A1I7WYW8_HETBA</name>
<sequence length="224" mass="25916">MTDPKNNKSIPIFRPLGLLGLTKKTQILTLFVFIPIDDIREIRLGKNTEQLRLNDSTFNDLQIIASHRVLCGLLYESVFDEADTDNQGFLDEKSAIRLIRQINGRLSSSRIKNKVKEAGCSLENDERGKIYKTEFVELYKEIATRPEVYFLMVRYANKDYLSCQDLRLFLETEQGMVGVTSEFCENLIEQHEPAPEAKENNFMTVDGEFIWIRFVVNKQIQLPV</sequence>
<proteinExistence type="predicted"/>
<dbReference type="Pfam" id="PF09279">
    <property type="entry name" value="EF-hand_like"/>
    <property type="match status" value="1"/>
</dbReference>
<dbReference type="GO" id="GO:0046488">
    <property type="term" value="P:phosphatidylinositol metabolic process"/>
    <property type="evidence" value="ECO:0007669"/>
    <property type="project" value="TreeGrafter"/>
</dbReference>
<dbReference type="InterPro" id="IPR001192">
    <property type="entry name" value="PI-PLC_fam"/>
</dbReference>